<feature type="region of interest" description="Disordered" evidence="1">
    <location>
        <begin position="818"/>
        <end position="892"/>
    </location>
</feature>
<protein>
    <submittedName>
        <fullName evidence="2">Uncharacterized protein</fullName>
    </submittedName>
</protein>
<evidence type="ECO:0000313" key="2">
    <source>
        <dbReference type="EMBL" id="KAJ3998427.1"/>
    </source>
</evidence>
<feature type="compositionally biased region" description="Polar residues" evidence="1">
    <location>
        <begin position="516"/>
        <end position="527"/>
    </location>
</feature>
<feature type="compositionally biased region" description="Low complexity" evidence="1">
    <location>
        <begin position="818"/>
        <end position="828"/>
    </location>
</feature>
<feature type="region of interest" description="Disordered" evidence="1">
    <location>
        <begin position="324"/>
        <end position="382"/>
    </location>
</feature>
<evidence type="ECO:0000313" key="3">
    <source>
        <dbReference type="Proteomes" id="UP001163828"/>
    </source>
</evidence>
<feature type="region of interest" description="Disordered" evidence="1">
    <location>
        <begin position="216"/>
        <end position="247"/>
    </location>
</feature>
<dbReference type="Proteomes" id="UP001163828">
    <property type="component" value="Unassembled WGS sequence"/>
</dbReference>
<feature type="compositionally biased region" description="Low complexity" evidence="1">
    <location>
        <begin position="463"/>
        <end position="474"/>
    </location>
</feature>
<feature type="region of interest" description="Disordered" evidence="1">
    <location>
        <begin position="516"/>
        <end position="617"/>
    </location>
</feature>
<comment type="caution">
    <text evidence="2">The sequence shown here is derived from an EMBL/GenBank/DDBJ whole genome shotgun (WGS) entry which is preliminary data.</text>
</comment>
<feature type="region of interest" description="Disordered" evidence="1">
    <location>
        <begin position="414"/>
        <end position="478"/>
    </location>
</feature>
<feature type="compositionally biased region" description="Low complexity" evidence="1">
    <location>
        <begin position="546"/>
        <end position="563"/>
    </location>
</feature>
<feature type="compositionally biased region" description="Basic and acidic residues" evidence="1">
    <location>
        <begin position="874"/>
        <end position="883"/>
    </location>
</feature>
<organism evidence="2 3">
    <name type="scientific">Lentinula boryana</name>
    <dbReference type="NCBI Taxonomy" id="40481"/>
    <lineage>
        <taxon>Eukaryota</taxon>
        <taxon>Fungi</taxon>
        <taxon>Dikarya</taxon>
        <taxon>Basidiomycota</taxon>
        <taxon>Agaricomycotina</taxon>
        <taxon>Agaricomycetes</taxon>
        <taxon>Agaricomycetidae</taxon>
        <taxon>Agaricales</taxon>
        <taxon>Marasmiineae</taxon>
        <taxon>Omphalotaceae</taxon>
        <taxon>Lentinula</taxon>
    </lineage>
</organism>
<accession>A0ABQ8QIX2</accession>
<proteinExistence type="predicted"/>
<feature type="compositionally biased region" description="Polar residues" evidence="1">
    <location>
        <begin position="594"/>
        <end position="617"/>
    </location>
</feature>
<name>A0ABQ8QIX2_9AGAR</name>
<keyword evidence="3" id="KW-1185">Reference proteome</keyword>
<feature type="compositionally biased region" description="Polar residues" evidence="1">
    <location>
        <begin position="91"/>
        <end position="100"/>
    </location>
</feature>
<sequence length="955" mass="101228">MSATPVISPPPPEAPSTPNNHNVPLNTVANDGQVASVVEIEPISGMHVDATVSSLKQPSLSPNTTQKPEFESVAKISFKAVHDSLPDALMSSMSNNSLPANTHHRPSPSRYAGTKRPRANEAGNGRAKRLRRDEENYKPGSWVLSKVPIFTESIGVQDEKGNNDVENEEEVVRLFVVNRLGQILPSFSYTSSEPPYTKLTDASLCVRNMNTRFIRGNVESSSRPDIRPNSNGEDTRMSDGESKVTAVSDEDQMSVHDGCNSSTIDLDNPGHSLELKAKKSLPRRGWIFAALDKNSHSKKKHAELLSSFPTLPCIHRGCFLPNEKTPKTEGSTSGLNPDSLPDHDNTEFGFDVDSILPTGGDSDLSGDLKPDLDPSPNEDVSSQVEIAVLDDRDGGEDDETVSDADLPIDELADDDTEEEQKVFGPSSVSIPPAAPSELTEPKYRRSPWKSPVTLANMPRHNTARTTAAARASTTKPNATGVDVTIAPAQRRRASLAKVVVSKGFEQQEIKNSATTLAAGTDHNNSFHGTKKVKQPVSRKAGKAYIEPSSATSKSESASASAKKPSIRPTDSRVNSNTKKDTSGGGTAPKPQPPISGSTSSTVNSALTDQPSGSTTSILPILDVPAYPIGSYSPYSPFQITAVPPPTPVMPRAYQPTLDYAMPTIQMIWDSSSVIQALPLQLQSYLFTALATGTGHLPPISNPQAIQAGIGIMGNPGASQNPAGKESGFGKPGPLLAQSSTSAGPAFSQSAIPSSSNNDIPYSVASLTPMSIPHVNSPHQHSFSVNPTSISVPFTSTASLRTYGPGSTLNNQVSISNPQVATPAAAQPQKNMKGAKKDASKEKNVSPTISKIVNGSGSSDVELARVKPQNWNEENANKDKKSENSEVLDGKVSGSVSSLPALQTTPGADGCDTVQPNKGGQSGAAIGQHVDIEGELEADSEIDLDVYAPYTLDMMQ</sequence>
<gene>
    <name evidence="2" type="ORF">F5050DRAFT_1745035</name>
</gene>
<feature type="compositionally biased region" description="Polar residues" evidence="1">
    <location>
        <begin position="844"/>
        <end position="858"/>
    </location>
</feature>
<feature type="compositionally biased region" description="Basic and acidic residues" evidence="1">
    <location>
        <begin position="834"/>
        <end position="843"/>
    </location>
</feature>
<reference evidence="2" key="1">
    <citation type="submission" date="2022-08" db="EMBL/GenBank/DDBJ databases">
        <authorList>
            <consortium name="DOE Joint Genome Institute"/>
            <person name="Min B."/>
            <person name="Riley R."/>
            <person name="Sierra-Patev S."/>
            <person name="Naranjo-Ortiz M."/>
            <person name="Looney B."/>
            <person name="Konkel Z."/>
            <person name="Slot J.C."/>
            <person name="Sakamoto Y."/>
            <person name="Steenwyk J.L."/>
            <person name="Rokas A."/>
            <person name="Carro J."/>
            <person name="Camarero S."/>
            <person name="Ferreira P."/>
            <person name="Molpeceres G."/>
            <person name="Ruiz-Duenas F.J."/>
            <person name="Serrano A."/>
            <person name="Henrissat B."/>
            <person name="Drula E."/>
            <person name="Hughes K.W."/>
            <person name="Mata J.L."/>
            <person name="Ishikawa N.K."/>
            <person name="Vargas-Isla R."/>
            <person name="Ushijima S."/>
            <person name="Smith C.A."/>
            <person name="Ahrendt S."/>
            <person name="Andreopoulos W."/>
            <person name="He G."/>
            <person name="Labutti K."/>
            <person name="Lipzen A."/>
            <person name="Ng V."/>
            <person name="Sandor L."/>
            <person name="Barry K."/>
            <person name="Martinez A.T."/>
            <person name="Xiao Y."/>
            <person name="Gibbons J.G."/>
            <person name="Terashima K."/>
            <person name="Hibbett D.S."/>
            <person name="Grigoriev I.V."/>
        </authorList>
    </citation>
    <scope>NUCLEOTIDE SEQUENCE</scope>
    <source>
        <strain evidence="2">TFB10827</strain>
    </source>
</reference>
<feature type="region of interest" description="Disordered" evidence="1">
    <location>
        <begin position="90"/>
        <end position="134"/>
    </location>
</feature>
<dbReference type="EMBL" id="MU790559">
    <property type="protein sequence ID" value="KAJ3998427.1"/>
    <property type="molecule type" value="Genomic_DNA"/>
</dbReference>
<feature type="compositionally biased region" description="Polar residues" evidence="1">
    <location>
        <begin position="218"/>
        <end position="232"/>
    </location>
</feature>
<evidence type="ECO:0000256" key="1">
    <source>
        <dbReference type="SAM" id="MobiDB-lite"/>
    </source>
</evidence>
<feature type="compositionally biased region" description="Basic residues" evidence="1">
    <location>
        <begin position="102"/>
        <end position="117"/>
    </location>
</feature>
<feature type="region of interest" description="Disordered" evidence="1">
    <location>
        <begin position="1"/>
        <end position="27"/>
    </location>
</feature>
<feature type="compositionally biased region" description="Basic and acidic residues" evidence="1">
    <location>
        <begin position="233"/>
        <end position="242"/>
    </location>
</feature>